<accession>A0ABX0TUG7</accession>
<gene>
    <name evidence="3" type="ORF">FHS31_002798</name>
</gene>
<feature type="signal peptide" evidence="2">
    <location>
        <begin position="1"/>
        <end position="28"/>
    </location>
</feature>
<evidence type="ECO:0000256" key="2">
    <source>
        <dbReference type="SAM" id="SignalP"/>
    </source>
</evidence>
<feature type="compositionally biased region" description="Pro residues" evidence="1">
    <location>
        <begin position="140"/>
        <end position="149"/>
    </location>
</feature>
<feature type="compositionally biased region" description="Low complexity" evidence="1">
    <location>
        <begin position="150"/>
        <end position="163"/>
    </location>
</feature>
<protein>
    <recommendedName>
        <fullName evidence="5">LPXTG cell wall anchor domain-containing protein</fullName>
    </recommendedName>
</protein>
<dbReference type="Proteomes" id="UP000727456">
    <property type="component" value="Unassembled WGS sequence"/>
</dbReference>
<evidence type="ECO:0008006" key="5">
    <source>
        <dbReference type="Google" id="ProtNLM"/>
    </source>
</evidence>
<feature type="region of interest" description="Disordered" evidence="1">
    <location>
        <begin position="100"/>
        <end position="167"/>
    </location>
</feature>
<comment type="caution">
    <text evidence="3">The sequence shown here is derived from an EMBL/GenBank/DDBJ whole genome shotgun (WGS) entry which is preliminary data.</text>
</comment>
<feature type="chain" id="PRO_5046049943" description="LPXTG cell wall anchor domain-containing protein" evidence="2">
    <location>
        <begin position="29"/>
        <end position="332"/>
    </location>
</feature>
<dbReference type="EMBL" id="JAAOZC010000008">
    <property type="protein sequence ID" value="NIJ09166.1"/>
    <property type="molecule type" value="Genomic_DNA"/>
</dbReference>
<sequence length="332" mass="33901">MRNNLTPLRPGLTALATVLALSATPVFAQSAETAPAQDAPVISAPPASVETAPVIPAATAPLQSNDTSENTSAPVATATPMATRSPVVIHTADAPVAPAAPVTKAAAPKHTSVAATRTAPEAAPVAAPTPVTTPRAVAPAPLPSAPAPAPAVVKTSTTTSTASDDSRELELAGVGAVGLLALIGGAFALSRRKRDEEEEVLAPAAITTTPVAAEPVAYETLAAAPVTAAPMAIEGAPTTALHEDFDLSRYGAHVQAAYRGPTEDNPSLSLRHRLKRARFMDQRARENGEYLATAEPAIAAERKPVAQNLFGSKFKDGLRSLRPQGGMRPAFS</sequence>
<evidence type="ECO:0000313" key="3">
    <source>
        <dbReference type="EMBL" id="NIJ09166.1"/>
    </source>
</evidence>
<reference evidence="3 4" key="1">
    <citation type="submission" date="2020-03" db="EMBL/GenBank/DDBJ databases">
        <title>Genomic Encyclopedia of Type Strains, Phase III (KMG-III): the genomes of soil and plant-associated and newly described type strains.</title>
        <authorList>
            <person name="Whitman W."/>
        </authorList>
    </citation>
    <scope>NUCLEOTIDE SEQUENCE [LARGE SCALE GENOMIC DNA]</scope>
    <source>
        <strain evidence="3 4">CECT 8804</strain>
    </source>
</reference>
<organism evidence="3 4">
    <name type="scientific">Sphingomonas vulcanisoli</name>
    <dbReference type="NCBI Taxonomy" id="1658060"/>
    <lineage>
        <taxon>Bacteria</taxon>
        <taxon>Pseudomonadati</taxon>
        <taxon>Pseudomonadota</taxon>
        <taxon>Alphaproteobacteria</taxon>
        <taxon>Sphingomonadales</taxon>
        <taxon>Sphingomonadaceae</taxon>
        <taxon>Sphingomonas</taxon>
    </lineage>
</organism>
<keyword evidence="2" id="KW-0732">Signal</keyword>
<evidence type="ECO:0000256" key="1">
    <source>
        <dbReference type="SAM" id="MobiDB-lite"/>
    </source>
</evidence>
<feature type="compositionally biased region" description="Low complexity" evidence="1">
    <location>
        <begin position="100"/>
        <end position="139"/>
    </location>
</feature>
<name>A0ABX0TUG7_9SPHN</name>
<evidence type="ECO:0000313" key="4">
    <source>
        <dbReference type="Proteomes" id="UP000727456"/>
    </source>
</evidence>
<dbReference type="RefSeq" id="WP_167074511.1">
    <property type="nucleotide sequence ID" value="NZ_JAAOZC010000008.1"/>
</dbReference>
<proteinExistence type="predicted"/>
<keyword evidence="4" id="KW-1185">Reference proteome</keyword>